<dbReference type="Proteomes" id="UP000044071">
    <property type="component" value="Unassembled WGS sequence"/>
</dbReference>
<organism evidence="1 2">
    <name type="scientific">Legionella massiliensis</name>
    <dbReference type="NCBI Taxonomy" id="1034943"/>
    <lineage>
        <taxon>Bacteria</taxon>
        <taxon>Pseudomonadati</taxon>
        <taxon>Pseudomonadota</taxon>
        <taxon>Gammaproteobacteria</taxon>
        <taxon>Legionellales</taxon>
        <taxon>Legionellaceae</taxon>
        <taxon>Legionella</taxon>
    </lineage>
</organism>
<dbReference type="Gene3D" id="3.40.50.620">
    <property type="entry name" value="HUPs"/>
    <property type="match status" value="1"/>
</dbReference>
<dbReference type="SUPFAM" id="SSF52402">
    <property type="entry name" value="Adenine nucleotide alpha hydrolases-like"/>
    <property type="match status" value="1"/>
</dbReference>
<dbReference type="PANTHER" id="PTHR43169">
    <property type="entry name" value="EXSB FAMILY PROTEIN"/>
    <property type="match status" value="1"/>
</dbReference>
<dbReference type="EMBL" id="CCSB01000001">
    <property type="protein sequence ID" value="CDZ76110.1"/>
    <property type="molecule type" value="Genomic_DNA"/>
</dbReference>
<dbReference type="InterPro" id="IPR052188">
    <property type="entry name" value="Ni-pincer_cofactor_biosynth"/>
</dbReference>
<dbReference type="InterPro" id="IPR005232">
    <property type="entry name" value="LarE"/>
</dbReference>
<evidence type="ECO:0000313" key="1">
    <source>
        <dbReference type="EMBL" id="CDZ76110.1"/>
    </source>
</evidence>
<gene>
    <name evidence="1" type="ORF">BN59_00374</name>
</gene>
<dbReference type="STRING" id="1034943.BN59_00374"/>
<dbReference type="PANTHER" id="PTHR43169:SF2">
    <property type="entry name" value="NAD_GMP SYNTHASE DOMAIN-CONTAINING PROTEIN"/>
    <property type="match status" value="1"/>
</dbReference>
<dbReference type="OrthoDB" id="9776919at2"/>
<evidence type="ECO:0000313" key="2">
    <source>
        <dbReference type="Proteomes" id="UP000044071"/>
    </source>
</evidence>
<dbReference type="PIRSF" id="PIRSF006661">
    <property type="entry name" value="PP-lp_UCP006661"/>
    <property type="match status" value="1"/>
</dbReference>
<proteinExistence type="predicted"/>
<keyword evidence="2" id="KW-1185">Reference proteome</keyword>
<dbReference type="AlphaFoldDB" id="A0A078KP06"/>
<sequence length="291" mass="32659">METQETNSKQKSVKLDLLKSMLAPLIEKGLIIAFSGGVDSGFLLWAAIRTLKTSHRKGRVLALLSVSPRVALWEIESAKDFSKTIGAELLIVNSDEINAKNDSKHCCFCKTELCNLARKEAIKRSYQAIAYGYNASDRRDSRPGHLAVQESNIYSPLEQAGLEKADIREFVRELGFNLADKPTSPGLASRIVTGVRISEEKLQHIHEMESFLNGQGFSLYRVRVHEESYPSEPSITKRYFRIEVAPEEMSAILQIRDLLVKKARNLGYRWVNLDLAGYKDIINESSGNSTP</sequence>
<dbReference type="eggNOG" id="COG1606">
    <property type="taxonomic scope" value="Bacteria"/>
</dbReference>
<reference evidence="1 2" key="1">
    <citation type="submission" date="2014-06" db="EMBL/GenBank/DDBJ databases">
        <authorList>
            <person name="Urmite Genomes Urmite Genomes"/>
        </authorList>
    </citation>
    <scope>NUCLEOTIDE SEQUENCE [LARGE SCALE GENOMIC DNA]</scope>
</reference>
<dbReference type="InterPro" id="IPR014729">
    <property type="entry name" value="Rossmann-like_a/b/a_fold"/>
</dbReference>
<protein>
    <submittedName>
        <fullName evidence="1">ATP-utilizing enzymes of the PP-loop superfamily protein</fullName>
    </submittedName>
</protein>
<accession>A0A078KP06</accession>
<dbReference type="GO" id="GO:0016783">
    <property type="term" value="F:sulfurtransferase activity"/>
    <property type="evidence" value="ECO:0007669"/>
    <property type="project" value="InterPro"/>
</dbReference>
<dbReference type="RefSeq" id="WP_043872714.1">
    <property type="nucleotide sequence ID" value="NZ_CCVW01000001.1"/>
</dbReference>
<name>A0A078KP06_9GAMM</name>
<dbReference type="NCBIfam" id="TIGR00268">
    <property type="entry name" value="ATP-dependent sacrificial sulfur transferase LarE"/>
    <property type="match status" value="1"/>
</dbReference>